<accession>A0A699I5U4</accession>
<feature type="transmembrane region" description="Helical" evidence="1">
    <location>
        <begin position="107"/>
        <end position="127"/>
    </location>
</feature>
<comment type="caution">
    <text evidence="2">The sequence shown here is derived from an EMBL/GenBank/DDBJ whole genome shotgun (WGS) entry which is preliminary data.</text>
</comment>
<evidence type="ECO:0000313" key="2">
    <source>
        <dbReference type="EMBL" id="GEZ18819.1"/>
    </source>
</evidence>
<name>A0A699I5U4_TANCI</name>
<gene>
    <name evidence="2" type="ORF">Tci_490792</name>
</gene>
<organism evidence="2">
    <name type="scientific">Tanacetum cinerariifolium</name>
    <name type="common">Dalmatian daisy</name>
    <name type="synonym">Chrysanthemum cinerariifolium</name>
    <dbReference type="NCBI Taxonomy" id="118510"/>
    <lineage>
        <taxon>Eukaryota</taxon>
        <taxon>Viridiplantae</taxon>
        <taxon>Streptophyta</taxon>
        <taxon>Embryophyta</taxon>
        <taxon>Tracheophyta</taxon>
        <taxon>Spermatophyta</taxon>
        <taxon>Magnoliopsida</taxon>
        <taxon>eudicotyledons</taxon>
        <taxon>Gunneridae</taxon>
        <taxon>Pentapetalae</taxon>
        <taxon>asterids</taxon>
        <taxon>campanulids</taxon>
        <taxon>Asterales</taxon>
        <taxon>Asteraceae</taxon>
        <taxon>Asteroideae</taxon>
        <taxon>Anthemideae</taxon>
        <taxon>Anthemidinae</taxon>
        <taxon>Tanacetum</taxon>
    </lineage>
</organism>
<feature type="transmembrane region" description="Helical" evidence="1">
    <location>
        <begin position="67"/>
        <end position="86"/>
    </location>
</feature>
<dbReference type="EMBL" id="BKCJ010250307">
    <property type="protein sequence ID" value="GEZ18819.1"/>
    <property type="molecule type" value="Genomic_DNA"/>
</dbReference>
<feature type="transmembrane region" description="Helical" evidence="1">
    <location>
        <begin position="12"/>
        <end position="29"/>
    </location>
</feature>
<protein>
    <submittedName>
        <fullName evidence="2">Uncharacterized protein</fullName>
    </submittedName>
</protein>
<dbReference type="AlphaFoldDB" id="A0A699I5U4"/>
<reference evidence="2" key="1">
    <citation type="journal article" date="2019" name="Sci. Rep.">
        <title>Draft genome of Tanacetum cinerariifolium, the natural source of mosquito coil.</title>
        <authorList>
            <person name="Yamashiro T."/>
            <person name="Shiraishi A."/>
            <person name="Satake H."/>
            <person name="Nakayama K."/>
        </authorList>
    </citation>
    <scope>NUCLEOTIDE SEQUENCE</scope>
</reference>
<sequence length="482" mass="53756">MAKRCLPSSCHDLAFLLLSSMFGNVYNLILPPPSLYALMANSNLASTIRSVPEPSKLEAPSAYNFNVLFELCALLVAAGFLIFVSLSSMEDVSARKSARIFPFDRVASFEADVMIALMLSIEVARYITNTPPLIRARPLSTLRKELAQCCQLPIEALYLLECLRWLKIFDFLNLRRVSFYSLPSDEMPKEWAFLNTKGFSRCMLDAESQIICDNTNGNTTLGEAQGVSLQITFGMRTYELTKDEFTHFLSLYPIPSEYHVMLPKRNQTIFDAPDGLNPFGCAKLTTFIVMCKAYGCEPSVDLFRGFFNSFSGDSVVPANCSKLLFKNNRWDTKSFADKLPDNIHENPYFQRLEMAFRNFMYAETDDGLTFLPNDPLLEFRTGSPSVSINTEPSIAEAVPTGQLGENTDDSWGSSLLEQLVIHTGSVATRIKERKSTSAKVAASKDDSSFLTISDDDEGFPDVLELQNANACHLKIFAITPLA</sequence>
<keyword evidence="1" id="KW-0812">Transmembrane</keyword>
<keyword evidence="1" id="KW-1133">Transmembrane helix</keyword>
<evidence type="ECO:0000256" key="1">
    <source>
        <dbReference type="SAM" id="Phobius"/>
    </source>
</evidence>
<proteinExistence type="predicted"/>
<keyword evidence="1" id="KW-0472">Membrane</keyword>